<accession>A0A7J7JDB1</accession>
<protein>
    <submittedName>
        <fullName evidence="1">Uncharacterized protein</fullName>
    </submittedName>
</protein>
<organism evidence="1 2">
    <name type="scientific">Bugula neritina</name>
    <name type="common">Brown bryozoan</name>
    <name type="synonym">Sertularia neritina</name>
    <dbReference type="NCBI Taxonomy" id="10212"/>
    <lineage>
        <taxon>Eukaryota</taxon>
        <taxon>Metazoa</taxon>
        <taxon>Spiralia</taxon>
        <taxon>Lophotrochozoa</taxon>
        <taxon>Bryozoa</taxon>
        <taxon>Gymnolaemata</taxon>
        <taxon>Cheilostomatida</taxon>
        <taxon>Flustrina</taxon>
        <taxon>Buguloidea</taxon>
        <taxon>Bugulidae</taxon>
        <taxon>Bugula</taxon>
    </lineage>
</organism>
<keyword evidence="2" id="KW-1185">Reference proteome</keyword>
<sequence length="92" mass="10749">MNHIVSVINQKTKAAYILHTHSPALCCQRFYFHNLVNIQRKVNRYINMAICFYSVGKLNNTSILQCFFLKFFIIFQPPPHQETGKASAFVWP</sequence>
<dbReference type="EMBL" id="VXIV02002685">
    <property type="protein sequence ID" value="KAF6023626.1"/>
    <property type="molecule type" value="Genomic_DNA"/>
</dbReference>
<evidence type="ECO:0000313" key="2">
    <source>
        <dbReference type="Proteomes" id="UP000593567"/>
    </source>
</evidence>
<name>A0A7J7JDB1_BUGNE</name>
<evidence type="ECO:0000313" key="1">
    <source>
        <dbReference type="EMBL" id="KAF6023626.1"/>
    </source>
</evidence>
<dbReference type="Proteomes" id="UP000593567">
    <property type="component" value="Unassembled WGS sequence"/>
</dbReference>
<proteinExistence type="predicted"/>
<comment type="caution">
    <text evidence="1">The sequence shown here is derived from an EMBL/GenBank/DDBJ whole genome shotgun (WGS) entry which is preliminary data.</text>
</comment>
<reference evidence="1" key="1">
    <citation type="submission" date="2020-06" db="EMBL/GenBank/DDBJ databases">
        <title>Draft genome of Bugula neritina, a colonial animal packing powerful symbionts and potential medicines.</title>
        <authorList>
            <person name="Rayko M."/>
        </authorList>
    </citation>
    <scope>NUCLEOTIDE SEQUENCE [LARGE SCALE GENOMIC DNA]</scope>
    <source>
        <strain evidence="1">Kwan_BN1</strain>
    </source>
</reference>
<gene>
    <name evidence="1" type="ORF">EB796_018065</name>
</gene>
<dbReference type="AlphaFoldDB" id="A0A7J7JDB1"/>